<feature type="domain" description="Sulfotransferase" evidence="4">
    <location>
        <begin position="343"/>
        <end position="450"/>
    </location>
</feature>
<evidence type="ECO:0000313" key="5">
    <source>
        <dbReference type="EMBL" id="CAB3267770.1"/>
    </source>
</evidence>
<dbReference type="AlphaFoldDB" id="A0A6F9DXN5"/>
<keyword evidence="3" id="KW-0472">Membrane</keyword>
<protein>
    <recommendedName>
        <fullName evidence="2">Sulfotransferase</fullName>
        <ecNumber evidence="2">2.8.2.-</ecNumber>
    </recommendedName>
</protein>
<dbReference type="GO" id="GO:0008146">
    <property type="term" value="F:sulfotransferase activity"/>
    <property type="evidence" value="ECO:0007669"/>
    <property type="project" value="InterPro"/>
</dbReference>
<reference evidence="5" key="1">
    <citation type="submission" date="2020-04" db="EMBL/GenBank/DDBJ databases">
        <authorList>
            <person name="Neveu A P."/>
        </authorList>
    </citation>
    <scope>NUCLEOTIDE SEQUENCE</scope>
    <source>
        <tissue evidence="5">Whole embryo</tissue>
    </source>
</reference>
<gene>
    <name evidence="5" type="primary">Wscd1-002</name>
</gene>
<evidence type="ECO:0000256" key="3">
    <source>
        <dbReference type="SAM" id="Phobius"/>
    </source>
</evidence>
<proteinExistence type="evidence at transcript level"/>
<dbReference type="PANTHER" id="PTHR45964">
    <property type="entry name" value="WSCD FAMILY MEMBER CG9164"/>
    <property type="match status" value="1"/>
</dbReference>
<comment type="similarity">
    <text evidence="2">Belongs to the sulfotransferase 1 family.</text>
</comment>
<keyword evidence="2" id="KW-0808">Transferase</keyword>
<organism evidence="5">
    <name type="scientific">Phallusia mammillata</name>
    <dbReference type="NCBI Taxonomy" id="59560"/>
    <lineage>
        <taxon>Eukaryota</taxon>
        <taxon>Metazoa</taxon>
        <taxon>Chordata</taxon>
        <taxon>Tunicata</taxon>
        <taxon>Ascidiacea</taxon>
        <taxon>Phlebobranchia</taxon>
        <taxon>Ascidiidae</taxon>
        <taxon>Phallusia</taxon>
    </lineage>
</organism>
<dbReference type="Pfam" id="PF00685">
    <property type="entry name" value="Sulfotransfer_1"/>
    <property type="match status" value="1"/>
</dbReference>
<keyword evidence="3" id="KW-0812">Transmembrane</keyword>
<dbReference type="Gene3D" id="3.40.50.300">
    <property type="entry name" value="P-loop containing nucleotide triphosphate hydrolases"/>
    <property type="match status" value="1"/>
</dbReference>
<comment type="similarity">
    <text evidence="1">Belongs to the WSCD family.</text>
</comment>
<dbReference type="EC" id="2.8.2.-" evidence="2"/>
<sequence length="516" mass="57984">MLTMARLRFRQNLLRLLMAGGILLMISWTDNRWRILERNEPPSDISLHQPRVATPSYEDLPITCPSTLASLEPLDKEEKFCGSVNLGCMKITGMKGTAIVKEEKDCIGMCAAKNQKYSGFHRQTGECKCAASAALIGDVRSLVDRSDEHSWCQRDDVVSGNFLNGICQTVSNEFHQSKENEPFSQQYVASRSKGCFKFPTNAASFDCVRMTSPAHCLLRCERERHPLAAVGSDGQCMCGRMTGSFNLTHQVSSCNSSDVVEVFRTLVEDQRCGNIRFLPPGKYNRTSLNSTPGSGNTWTRYLLEKATGHYTGSMYTDGSLVLTGYLGESFSSKDHITGIIKDHIFGKSLKIQQESAITIVRNPYRSLISQRNWEMGNHHGLASEARMSTAFPPKYADNNLRYWQGMMKKTINSGKPYLIMFYEDIVADPISSVRKMVKFLPNPALHPSNLEERLACLSQETTGLAKRKSRKLSFNPWPPESIEIVNRFVLESRQILLDTGMKNVLPSYELDVDYAM</sequence>
<accession>A0A6F9DXN5</accession>
<dbReference type="PANTHER" id="PTHR45964:SF9">
    <property type="entry name" value="SULFOTRANSFERASE"/>
    <property type="match status" value="1"/>
</dbReference>
<dbReference type="InterPro" id="IPR051589">
    <property type="entry name" value="Sialate-O-sulfotransferase"/>
</dbReference>
<keyword evidence="3" id="KW-1133">Transmembrane helix</keyword>
<dbReference type="InterPro" id="IPR000863">
    <property type="entry name" value="Sulfotransferase_dom"/>
</dbReference>
<dbReference type="EMBL" id="LR791908">
    <property type="protein sequence ID" value="CAB3267770.1"/>
    <property type="molecule type" value="mRNA"/>
</dbReference>
<evidence type="ECO:0000259" key="4">
    <source>
        <dbReference type="Pfam" id="PF00685"/>
    </source>
</evidence>
<name>A0A6F9DXN5_9ASCI</name>
<evidence type="ECO:0000256" key="1">
    <source>
        <dbReference type="ARBA" id="ARBA00010236"/>
    </source>
</evidence>
<feature type="transmembrane region" description="Helical" evidence="3">
    <location>
        <begin position="12"/>
        <end position="29"/>
    </location>
</feature>
<evidence type="ECO:0000256" key="2">
    <source>
        <dbReference type="RuleBase" id="RU361155"/>
    </source>
</evidence>
<dbReference type="InterPro" id="IPR027417">
    <property type="entry name" value="P-loop_NTPase"/>
</dbReference>
<dbReference type="SUPFAM" id="SSF52540">
    <property type="entry name" value="P-loop containing nucleoside triphosphate hydrolases"/>
    <property type="match status" value="1"/>
</dbReference>